<name>A0AAU7CTR7_9BACT</name>
<sequence>MIDATQSIITDLVREAAHPLTGSANDYDSLLKLIGDARFVLLGEASHGTHEFYRERARITQRLIREKGFNAIAVEGDWPDAYRVNRYVQGDNVDPDAVQALSGFKRFPAWMWRNADILDFVGWLRTFNDALDLPNRIGFYGLDLYSLHASMECVLRYLDRTDPDAAHRARLRYACFDNFGDDPQTYGYAAGLGIRPSCEAEAVSQLVDLHRSALRYARMDGLAALERFFDAEQNARVVKDAEEYYRTMFHESVSSWNLRDQHMVQTLDTLIEYLEVRKRASKIVIWAHNSHVGDARATQMGRAGEWNIGQLIRQKYSVACLNIGFTTYSGTVTAASEWDGSAERKQVRPARADSYEGLFHQVGVPAFLLNLKEDSHVFNGLRKPMLERAIGVVYLPASELASHYFHARLSDQFDAIIHFDQTRAVEPLEPIGTGAFGEPAETFPSGI</sequence>
<dbReference type="InterPro" id="IPR052036">
    <property type="entry name" value="Hydrolase/PRTase-associated"/>
</dbReference>
<protein>
    <submittedName>
        <fullName evidence="1">Erythromycin esterase family protein</fullName>
    </submittedName>
</protein>
<dbReference type="Gene3D" id="1.20.1440.30">
    <property type="entry name" value="Biosynthetic Protein domain"/>
    <property type="match status" value="1"/>
</dbReference>
<dbReference type="EMBL" id="CP121195">
    <property type="protein sequence ID" value="XBH11890.1"/>
    <property type="molecule type" value="Genomic_DNA"/>
</dbReference>
<dbReference type="PIRSF" id="PIRSF036794">
    <property type="entry name" value="UCP_erythr_ester"/>
    <property type="match status" value="1"/>
</dbReference>
<accession>A0AAU7CTR7</accession>
<dbReference type="PANTHER" id="PTHR31299">
    <property type="entry name" value="ESTERASE, PUTATIVE (AFU_ORTHOLOGUE AFUA_1G05850)-RELATED"/>
    <property type="match status" value="1"/>
</dbReference>
<dbReference type="RefSeq" id="WP_348266095.1">
    <property type="nucleotide sequence ID" value="NZ_CP121194.1"/>
</dbReference>
<dbReference type="Pfam" id="PF05139">
    <property type="entry name" value="Erythro_esteras"/>
    <property type="match status" value="1"/>
</dbReference>
<gene>
    <name evidence="1" type="ORF">P4G45_08740</name>
    <name evidence="2" type="ORF">P8936_09190</name>
</gene>
<dbReference type="EMBL" id="CP121194">
    <property type="protein sequence ID" value="XBH08586.1"/>
    <property type="molecule type" value="Genomic_DNA"/>
</dbReference>
<accession>A0AAU7D2Y4</accession>
<dbReference type="KEGG" id="epl:P4G45_08740"/>
<evidence type="ECO:0000313" key="2">
    <source>
        <dbReference type="EMBL" id="XBH11890.1"/>
    </source>
</evidence>
<dbReference type="GO" id="GO:0046677">
    <property type="term" value="P:response to antibiotic"/>
    <property type="evidence" value="ECO:0007669"/>
    <property type="project" value="InterPro"/>
</dbReference>
<reference evidence="1" key="1">
    <citation type="submission" date="2023-03" db="EMBL/GenBank/DDBJ databases">
        <title>Edaphobacter sp.</title>
        <authorList>
            <person name="Huber K.J."/>
            <person name="Papendorf J."/>
            <person name="Pilke C."/>
            <person name="Bunk B."/>
            <person name="Sproeer C."/>
            <person name="Pester M."/>
        </authorList>
    </citation>
    <scope>NUCLEOTIDE SEQUENCE</scope>
    <source>
        <strain evidence="1">DSM 109919</strain>
        <strain evidence="2">DSM 109920</strain>
    </source>
</reference>
<dbReference type="SUPFAM" id="SSF159501">
    <property type="entry name" value="EreA/ChaN-like"/>
    <property type="match status" value="1"/>
</dbReference>
<dbReference type="CDD" id="cd14728">
    <property type="entry name" value="Ere-like"/>
    <property type="match status" value="1"/>
</dbReference>
<organism evidence="1">
    <name type="scientific">Edaphobacter paludis</name>
    <dbReference type="NCBI Taxonomy" id="3035702"/>
    <lineage>
        <taxon>Bacteria</taxon>
        <taxon>Pseudomonadati</taxon>
        <taxon>Acidobacteriota</taxon>
        <taxon>Terriglobia</taxon>
        <taxon>Terriglobales</taxon>
        <taxon>Acidobacteriaceae</taxon>
        <taxon>Edaphobacter</taxon>
    </lineage>
</organism>
<evidence type="ECO:0000313" key="1">
    <source>
        <dbReference type="EMBL" id="XBH08586.1"/>
    </source>
</evidence>
<dbReference type="InterPro" id="IPR014622">
    <property type="entry name" value="UCP036794_erythomycin"/>
</dbReference>
<dbReference type="Gene3D" id="3.40.1660.10">
    <property type="entry name" value="EreA-like (biosynthetic domain)"/>
    <property type="match status" value="1"/>
</dbReference>
<dbReference type="PANTHER" id="PTHR31299:SF0">
    <property type="entry name" value="ESTERASE, PUTATIVE (AFU_ORTHOLOGUE AFUA_1G05850)-RELATED"/>
    <property type="match status" value="1"/>
</dbReference>
<dbReference type="InterPro" id="IPR007815">
    <property type="entry name" value="Emycin_Estase"/>
</dbReference>
<proteinExistence type="predicted"/>
<dbReference type="AlphaFoldDB" id="A0AAU7CTR7"/>
<dbReference type="Gene3D" id="3.30.1870.10">
    <property type="entry name" value="EreA-like, domain 2"/>
    <property type="match status" value="1"/>
</dbReference>